<evidence type="ECO:0000313" key="2">
    <source>
        <dbReference type="Proteomes" id="UP000230423"/>
    </source>
</evidence>
<organism evidence="1 2">
    <name type="scientific">Teladorsagia circumcincta</name>
    <name type="common">Brown stomach worm</name>
    <name type="synonym">Ostertagia circumcincta</name>
    <dbReference type="NCBI Taxonomy" id="45464"/>
    <lineage>
        <taxon>Eukaryota</taxon>
        <taxon>Metazoa</taxon>
        <taxon>Ecdysozoa</taxon>
        <taxon>Nematoda</taxon>
        <taxon>Chromadorea</taxon>
        <taxon>Rhabditida</taxon>
        <taxon>Rhabditina</taxon>
        <taxon>Rhabditomorpha</taxon>
        <taxon>Strongyloidea</taxon>
        <taxon>Trichostrongylidae</taxon>
        <taxon>Teladorsagia</taxon>
    </lineage>
</organism>
<protein>
    <submittedName>
        <fullName evidence="1">Uncharacterized protein</fullName>
    </submittedName>
</protein>
<dbReference type="AlphaFoldDB" id="A0A2G9UJP8"/>
<proteinExistence type="predicted"/>
<evidence type="ECO:0000313" key="1">
    <source>
        <dbReference type="EMBL" id="PIO70447.1"/>
    </source>
</evidence>
<dbReference type="Pfam" id="PF04437">
    <property type="entry name" value="RINT1_TIP1"/>
    <property type="match status" value="1"/>
</dbReference>
<sequence length="116" mass="13522">MAGQCCTTRFIIRCEEVYQAFLDPIGVRFAFHFYGDRKTNDIWKPQWYLSQTLNWIQVNINFFVTAVGIVAKQSGIFMSPASAFYKYLSELPIVKTKTLLKQEMNLGTKNFRALRH</sequence>
<dbReference type="GO" id="GO:0006890">
    <property type="term" value="P:retrograde vesicle-mediated transport, Golgi to endoplasmic reticulum"/>
    <property type="evidence" value="ECO:0007669"/>
    <property type="project" value="InterPro"/>
</dbReference>
<dbReference type="GO" id="GO:0006888">
    <property type="term" value="P:endoplasmic reticulum to Golgi vesicle-mediated transport"/>
    <property type="evidence" value="ECO:0007669"/>
    <property type="project" value="InterPro"/>
</dbReference>
<dbReference type="OrthoDB" id="5864838at2759"/>
<dbReference type="PROSITE" id="PS51386">
    <property type="entry name" value="RINT1_TIP20"/>
    <property type="match status" value="1"/>
</dbReference>
<keyword evidence="2" id="KW-1185">Reference proteome</keyword>
<dbReference type="EMBL" id="KZ346264">
    <property type="protein sequence ID" value="PIO70447.1"/>
    <property type="molecule type" value="Genomic_DNA"/>
</dbReference>
<name>A0A2G9UJP8_TELCI</name>
<dbReference type="Proteomes" id="UP000230423">
    <property type="component" value="Unassembled WGS sequence"/>
</dbReference>
<dbReference type="GO" id="GO:0070939">
    <property type="term" value="C:Dsl1/NZR complex"/>
    <property type="evidence" value="ECO:0007669"/>
    <property type="project" value="InterPro"/>
</dbReference>
<reference evidence="1 2" key="1">
    <citation type="submission" date="2015-09" db="EMBL/GenBank/DDBJ databases">
        <title>Draft genome of the parasitic nematode Teladorsagia circumcincta isolate WARC Sus (inbred).</title>
        <authorList>
            <person name="Mitreva M."/>
        </authorList>
    </citation>
    <scope>NUCLEOTIDE SEQUENCE [LARGE SCALE GENOMIC DNA]</scope>
    <source>
        <strain evidence="1 2">S</strain>
    </source>
</reference>
<dbReference type="InterPro" id="IPR007528">
    <property type="entry name" value="RINT1_Tip20"/>
</dbReference>
<accession>A0A2G9UJP8</accession>
<gene>
    <name evidence="1" type="ORF">TELCIR_07700</name>
</gene>